<reference evidence="2 3" key="1">
    <citation type="submission" date="2011-01" db="EMBL/GenBank/DDBJ databases">
        <authorList>
            <person name="Durkin A.S."/>
            <person name="Madupu R."/>
            <person name="Torralba M."/>
            <person name="Gillis M."/>
            <person name="Methe B."/>
            <person name="Sutton G."/>
            <person name="Nelson K.E."/>
        </authorList>
    </citation>
    <scope>NUCLEOTIDE SEQUENCE [LARGE SCALE GENOMIC DNA]</scope>
    <source>
        <strain evidence="2 3">ACS-065-V-Col13</strain>
    </source>
</reference>
<dbReference type="EMBL" id="AEXM01000003">
    <property type="protein sequence ID" value="EGC82898.1"/>
    <property type="molecule type" value="Genomic_DNA"/>
</dbReference>
<dbReference type="eggNOG" id="COG0637">
    <property type="taxonomic scope" value="Bacteria"/>
</dbReference>
<evidence type="ECO:0000259" key="1">
    <source>
        <dbReference type="Pfam" id="PF14353"/>
    </source>
</evidence>
<evidence type="ECO:0000313" key="3">
    <source>
        <dbReference type="Proteomes" id="UP000005286"/>
    </source>
</evidence>
<accession>F0GTH7</accession>
<organism evidence="2 3">
    <name type="scientific">Anaerococcus prevotii ACS-065-V-Col13</name>
    <dbReference type="NCBI Taxonomy" id="879305"/>
    <lineage>
        <taxon>Bacteria</taxon>
        <taxon>Bacillati</taxon>
        <taxon>Bacillota</taxon>
        <taxon>Tissierellia</taxon>
        <taxon>Tissierellales</taxon>
        <taxon>Peptoniphilaceae</taxon>
        <taxon>Anaerococcus</taxon>
    </lineage>
</organism>
<dbReference type="Proteomes" id="UP000005286">
    <property type="component" value="Unassembled WGS sequence"/>
</dbReference>
<proteinExistence type="predicted"/>
<keyword evidence="3" id="KW-1185">Reference proteome</keyword>
<feature type="domain" description="CpXC" evidence="1">
    <location>
        <begin position="11"/>
        <end position="135"/>
    </location>
</feature>
<dbReference type="Pfam" id="PF14353">
    <property type="entry name" value="CpXC"/>
    <property type="match status" value="1"/>
</dbReference>
<dbReference type="InterPro" id="IPR025682">
    <property type="entry name" value="CpXC_dom"/>
</dbReference>
<dbReference type="RefSeq" id="WP_004833856.1">
    <property type="nucleotide sequence ID" value="NZ_AEXM01000003.1"/>
</dbReference>
<sequence length="212" mass="24803">MKERLKEFEMTCPSCGHIFRGEFNTAVFSDTVEREAILKNDFGEVVCPQCNHKFILNYRFVYTDDELKYMIINDPKFVDSSSRLALVSSFKLLDAVRKNEAKKFRRVMTADIKDLREKILIFEAGLDDKVVEIMKYILLESDDLAIDHDDVKDFTYDGLDSFIIKTNSGDVMNLPFVREVYDRIDESYSKYFDEKVDLVDKAWAYNFLKNLG</sequence>
<protein>
    <submittedName>
        <fullName evidence="2">Conserved domain protein</fullName>
    </submittedName>
</protein>
<gene>
    <name evidence="2" type="ORF">HMPREF9290_1022</name>
</gene>
<dbReference type="PATRIC" id="fig|879305.3.peg.108"/>
<name>F0GTH7_9FIRM</name>
<dbReference type="STRING" id="879305.HMPREF9290_1022"/>
<comment type="caution">
    <text evidence="2">The sequence shown here is derived from an EMBL/GenBank/DDBJ whole genome shotgun (WGS) entry which is preliminary data.</text>
</comment>
<evidence type="ECO:0000313" key="2">
    <source>
        <dbReference type="EMBL" id="EGC82898.1"/>
    </source>
</evidence>
<dbReference type="AlphaFoldDB" id="F0GTH7"/>